<dbReference type="EnsemblBacteria" id="ABY35960">
    <property type="protein sequence ID" value="ABY35960"/>
    <property type="gene ID" value="Caur_2757"/>
</dbReference>
<feature type="region of interest" description="Disordered" evidence="4">
    <location>
        <begin position="159"/>
        <end position="366"/>
    </location>
</feature>
<dbReference type="Proteomes" id="UP000002008">
    <property type="component" value="Chromosome"/>
</dbReference>
<evidence type="ECO:0000256" key="2">
    <source>
        <dbReference type="ARBA" id="ARBA00022737"/>
    </source>
</evidence>
<feature type="domain" description="Calx-beta" evidence="6">
    <location>
        <begin position="394"/>
        <end position="489"/>
    </location>
</feature>
<dbReference type="Gene3D" id="2.60.40.2030">
    <property type="match status" value="2"/>
</dbReference>
<keyword evidence="3" id="KW-0106">Calcium</keyword>
<evidence type="ECO:0000256" key="4">
    <source>
        <dbReference type="SAM" id="MobiDB-lite"/>
    </source>
</evidence>
<dbReference type="Pfam" id="PF03160">
    <property type="entry name" value="Calx-beta"/>
    <property type="match status" value="2"/>
</dbReference>
<keyword evidence="8" id="KW-1185">Reference proteome</keyword>
<feature type="compositionally biased region" description="Low complexity" evidence="4">
    <location>
        <begin position="159"/>
        <end position="186"/>
    </location>
</feature>
<dbReference type="AlphaFoldDB" id="A9WK82"/>
<evidence type="ECO:0000256" key="5">
    <source>
        <dbReference type="SAM" id="Phobius"/>
    </source>
</evidence>
<dbReference type="InParanoid" id="A9WK82"/>
<feature type="domain" description="Calx-beta" evidence="6">
    <location>
        <begin position="508"/>
        <end position="604"/>
    </location>
</feature>
<gene>
    <name evidence="7" type="ordered locus">Caur_2757</name>
</gene>
<organism evidence="7 8">
    <name type="scientific">Chloroflexus aurantiacus (strain ATCC 29366 / DSM 635 / J-10-fl)</name>
    <dbReference type="NCBI Taxonomy" id="324602"/>
    <lineage>
        <taxon>Bacteria</taxon>
        <taxon>Bacillati</taxon>
        <taxon>Chloroflexota</taxon>
        <taxon>Chloroflexia</taxon>
        <taxon>Chloroflexales</taxon>
        <taxon>Chloroflexineae</taxon>
        <taxon>Chloroflexaceae</taxon>
        <taxon>Chloroflexus</taxon>
    </lineage>
</organism>
<keyword evidence="5" id="KW-0812">Transmembrane</keyword>
<dbReference type="EMBL" id="CP000909">
    <property type="protein sequence ID" value="ABY35960.1"/>
    <property type="molecule type" value="Genomic_DNA"/>
</dbReference>
<evidence type="ECO:0000256" key="1">
    <source>
        <dbReference type="ARBA" id="ARBA00022729"/>
    </source>
</evidence>
<dbReference type="PANTHER" id="PTHR46682">
    <property type="entry name" value="ADHESION G-PROTEIN COUPLED RECEPTOR V1"/>
    <property type="match status" value="1"/>
</dbReference>
<dbReference type="eggNOG" id="COG3266">
    <property type="taxonomic scope" value="Bacteria"/>
</dbReference>
<feature type="transmembrane region" description="Helical" evidence="5">
    <location>
        <begin position="15"/>
        <end position="42"/>
    </location>
</feature>
<dbReference type="InterPro" id="IPR038081">
    <property type="entry name" value="CalX-like_sf"/>
</dbReference>
<keyword evidence="1" id="KW-0732">Signal</keyword>
<feature type="compositionally biased region" description="Low complexity" evidence="4">
    <location>
        <begin position="193"/>
        <end position="232"/>
    </location>
</feature>
<feature type="region of interest" description="Disordered" evidence="4">
    <location>
        <begin position="656"/>
        <end position="687"/>
    </location>
</feature>
<dbReference type="InterPro" id="IPR003644">
    <property type="entry name" value="Calx_beta"/>
</dbReference>
<feature type="compositionally biased region" description="Low complexity" evidence="4">
    <location>
        <begin position="240"/>
        <end position="295"/>
    </location>
</feature>
<feature type="compositionally biased region" description="Low complexity" evidence="4">
    <location>
        <begin position="123"/>
        <end position="133"/>
    </location>
</feature>
<dbReference type="STRING" id="324602.Caur_2757"/>
<accession>A9WK82</accession>
<feature type="compositionally biased region" description="Low complexity" evidence="4">
    <location>
        <begin position="303"/>
        <end position="366"/>
    </location>
</feature>
<dbReference type="GO" id="GO:0004930">
    <property type="term" value="F:G protein-coupled receptor activity"/>
    <property type="evidence" value="ECO:0007669"/>
    <property type="project" value="InterPro"/>
</dbReference>
<evidence type="ECO:0000313" key="8">
    <source>
        <dbReference type="Proteomes" id="UP000002008"/>
    </source>
</evidence>
<feature type="compositionally biased region" description="Pro residues" evidence="4">
    <location>
        <begin position="100"/>
        <end position="122"/>
    </location>
</feature>
<feature type="region of interest" description="Disordered" evidence="4">
    <location>
        <begin position="92"/>
        <end position="140"/>
    </location>
</feature>
<evidence type="ECO:0000313" key="7">
    <source>
        <dbReference type="EMBL" id="ABY35960.1"/>
    </source>
</evidence>
<evidence type="ECO:0000259" key="6">
    <source>
        <dbReference type="Pfam" id="PF03160"/>
    </source>
</evidence>
<name>A9WK82_CHLAA</name>
<sequence length="687" mass="71465">MSSAGKTQTNTGPDYLRWLVGGALLLAILPVFCVTQVIFWWLTPYNQPFISVSAARLLRAYEPFPADLSFAPPAADLPNLAATEVARRTQTPTQAAAFPSPAPIIAVPPPPTRIDPPTPTITPTPTATATSSPAGGGAPTFTPTVGSGVVLPGPTATPIVVSTPTPTRSTTPTVSSPVVATETATPTTPPTARPTNTPTATDVPLPTATPTQQPFTPTVTPTPVPTATTTPTRQPPPVPTATFTSTPTLTITPTPEPTATATPEPTVTATPTTTLSPTVVPRPTNTPTATFTPEPTATPTPEPTATATPEPTVTATPTTTLSPTVVPRPTNTPTATFTPEPTATPTFIATPVPTSTPEPTATPTETPVPAVQVRVRPIDPVNEGNPPAVTRRDVVIELLTDAALDVEVTYRVESGGTYPAGNRDYGVPGGSSGTLRFAAGSRAGTTATVTIEVYGDDIVEEDETIRFQLTGITNGELIDAVQMLTIRDDDTVVVSVGPAAVDEGNSGATTQLEFPLSLSTTNRERDVRVRYRIEPISATPGQDYQATTPAELVIPRDDQKPSIIVVVIGDDIPEPNETLEVFLEAVSGGSVGAASAVGTIIDDDTQNSVFKSQWPSYTQRVAYRAGTFVTLIPSAGRIAYYPERAGDQSLSLGVSDWRGKRNQRPNSSAMGMKASAISGGQMGLSAK</sequence>
<dbReference type="SUPFAM" id="SSF141072">
    <property type="entry name" value="CalX-like"/>
    <property type="match status" value="2"/>
</dbReference>
<dbReference type="PATRIC" id="fig|324602.8.peg.3109"/>
<keyword evidence="5" id="KW-0472">Membrane</keyword>
<evidence type="ECO:0000256" key="3">
    <source>
        <dbReference type="ARBA" id="ARBA00022837"/>
    </source>
</evidence>
<dbReference type="PANTHER" id="PTHR46682:SF1">
    <property type="entry name" value="ADHESION G-PROTEIN COUPLED RECEPTOR V1"/>
    <property type="match status" value="1"/>
</dbReference>
<reference evidence="8" key="1">
    <citation type="journal article" date="2011" name="BMC Genomics">
        <title>Complete genome sequence of the filamentous anoxygenic phototrophic bacterium Chloroflexus aurantiacus.</title>
        <authorList>
            <person name="Tang K.H."/>
            <person name="Barry K."/>
            <person name="Chertkov O."/>
            <person name="Dalin E."/>
            <person name="Han C.S."/>
            <person name="Hauser L.J."/>
            <person name="Honchak B.M."/>
            <person name="Karbach L.E."/>
            <person name="Land M.L."/>
            <person name="Lapidus A."/>
            <person name="Larimer F.W."/>
            <person name="Mikhailova N."/>
            <person name="Pitluck S."/>
            <person name="Pierson B.K."/>
            <person name="Blankenship R.E."/>
        </authorList>
    </citation>
    <scope>NUCLEOTIDE SEQUENCE [LARGE SCALE GENOMIC DNA]</scope>
    <source>
        <strain evidence="8">ATCC 29366 / DSM 635 / J-10-fl</strain>
    </source>
</reference>
<dbReference type="InterPro" id="IPR026919">
    <property type="entry name" value="ADGRV1"/>
</dbReference>
<proteinExistence type="predicted"/>
<protein>
    <recommendedName>
        <fullName evidence="6">Calx-beta domain-containing protein</fullName>
    </recommendedName>
</protein>
<dbReference type="KEGG" id="cau:Caur_2757"/>
<dbReference type="HOGENOM" id="CLU_400481_0_0_0"/>
<dbReference type="GO" id="GO:0016020">
    <property type="term" value="C:membrane"/>
    <property type="evidence" value="ECO:0007669"/>
    <property type="project" value="InterPro"/>
</dbReference>
<keyword evidence="5" id="KW-1133">Transmembrane helix</keyword>
<keyword evidence="2" id="KW-0677">Repeat</keyword>